<feature type="repeat" description="WD" evidence="3">
    <location>
        <begin position="912"/>
        <end position="953"/>
    </location>
</feature>
<feature type="repeat" description="WD" evidence="3">
    <location>
        <begin position="623"/>
        <end position="657"/>
    </location>
</feature>
<keyword evidence="2" id="KW-0677">Repeat</keyword>
<dbReference type="PANTHER" id="PTHR22847">
    <property type="entry name" value="WD40 REPEAT PROTEIN"/>
    <property type="match status" value="1"/>
</dbReference>
<feature type="repeat" description="WD" evidence="3">
    <location>
        <begin position="784"/>
        <end position="820"/>
    </location>
</feature>
<dbReference type="PRINTS" id="PR00320">
    <property type="entry name" value="GPROTEINBRPT"/>
</dbReference>
<feature type="repeat" description="WD" evidence="3">
    <location>
        <begin position="826"/>
        <end position="867"/>
    </location>
</feature>
<dbReference type="OrthoDB" id="538223at2759"/>
<reference evidence="5" key="1">
    <citation type="submission" date="2022-08" db="EMBL/GenBank/DDBJ databases">
        <title>A Global Phylogenomic Analysis of the Shiitake Genus Lentinula.</title>
        <authorList>
            <consortium name="DOE Joint Genome Institute"/>
            <person name="Sierra-Patev S."/>
            <person name="Min B."/>
            <person name="Naranjo-Ortiz M."/>
            <person name="Looney B."/>
            <person name="Konkel Z."/>
            <person name="Slot J.C."/>
            <person name="Sakamoto Y."/>
            <person name="Steenwyk J.L."/>
            <person name="Rokas A."/>
            <person name="Carro J."/>
            <person name="Camarero S."/>
            <person name="Ferreira P."/>
            <person name="Molpeceres G."/>
            <person name="Ruiz-Duenas F.J."/>
            <person name="Serrano A."/>
            <person name="Henrissat B."/>
            <person name="Drula E."/>
            <person name="Hughes K.W."/>
            <person name="Mata J.L."/>
            <person name="Ishikawa N.K."/>
            <person name="Vargas-Isla R."/>
            <person name="Ushijima S."/>
            <person name="Smith C.A."/>
            <person name="Ahrendt S."/>
            <person name="Andreopoulos W."/>
            <person name="He G."/>
            <person name="Labutti K."/>
            <person name="Lipzen A."/>
            <person name="Ng V."/>
            <person name="Riley R."/>
            <person name="Sandor L."/>
            <person name="Barry K."/>
            <person name="Martinez A.T."/>
            <person name="Xiao Y."/>
            <person name="Gibbons J.G."/>
            <person name="Terashima K."/>
            <person name="Grigoriev I.V."/>
            <person name="Hibbett D.S."/>
        </authorList>
    </citation>
    <scope>NUCLEOTIDE SEQUENCE</scope>
    <source>
        <strain evidence="5">JLM2183</strain>
    </source>
</reference>
<dbReference type="Gene3D" id="2.130.10.10">
    <property type="entry name" value="YVTN repeat-like/Quinoprotein amine dehydrogenase"/>
    <property type="match status" value="5"/>
</dbReference>
<dbReference type="PROSITE" id="PS50294">
    <property type="entry name" value="WD_REPEATS_REGION"/>
    <property type="match status" value="9"/>
</dbReference>
<keyword evidence="6" id="KW-1185">Reference proteome</keyword>
<evidence type="ECO:0000256" key="1">
    <source>
        <dbReference type="ARBA" id="ARBA00022574"/>
    </source>
</evidence>
<gene>
    <name evidence="5" type="ORF">J3R30DRAFT_3477188</name>
</gene>
<dbReference type="PANTHER" id="PTHR22847:SF637">
    <property type="entry name" value="WD REPEAT DOMAIN 5B"/>
    <property type="match status" value="1"/>
</dbReference>
<dbReference type="InterPro" id="IPR019775">
    <property type="entry name" value="WD40_repeat_CS"/>
</dbReference>
<dbReference type="InterPro" id="IPR027417">
    <property type="entry name" value="P-loop_NTPase"/>
</dbReference>
<feature type="repeat" description="WD" evidence="3">
    <location>
        <begin position="1059"/>
        <end position="1088"/>
    </location>
</feature>
<feature type="repeat" description="WD" evidence="3">
    <location>
        <begin position="710"/>
        <end position="738"/>
    </location>
</feature>
<evidence type="ECO:0000313" key="5">
    <source>
        <dbReference type="EMBL" id="KAJ4479280.1"/>
    </source>
</evidence>
<evidence type="ECO:0000256" key="2">
    <source>
        <dbReference type="ARBA" id="ARBA00022737"/>
    </source>
</evidence>
<protein>
    <submittedName>
        <fullName evidence="5">WD40-repeat-containing domain protein</fullName>
    </submittedName>
</protein>
<feature type="repeat" description="WD" evidence="3">
    <location>
        <begin position="659"/>
        <end position="700"/>
    </location>
</feature>
<evidence type="ECO:0000256" key="3">
    <source>
        <dbReference type="PROSITE-ProRule" id="PRU00221"/>
    </source>
</evidence>
<dbReference type="GO" id="GO:1990234">
    <property type="term" value="C:transferase complex"/>
    <property type="evidence" value="ECO:0007669"/>
    <property type="project" value="UniProtKB-ARBA"/>
</dbReference>
<evidence type="ECO:0000259" key="4">
    <source>
        <dbReference type="Pfam" id="PF24883"/>
    </source>
</evidence>
<dbReference type="Pfam" id="PF00400">
    <property type="entry name" value="WD40"/>
    <property type="match status" value="11"/>
</dbReference>
<feature type="repeat" description="WD" evidence="3">
    <location>
        <begin position="1001"/>
        <end position="1042"/>
    </location>
</feature>
<dbReference type="Gene3D" id="3.40.50.300">
    <property type="entry name" value="P-loop containing nucleotide triphosphate hydrolases"/>
    <property type="match status" value="1"/>
</dbReference>
<dbReference type="InterPro" id="IPR001680">
    <property type="entry name" value="WD40_rpt"/>
</dbReference>
<dbReference type="PROSITE" id="PS00678">
    <property type="entry name" value="WD_REPEATS_1"/>
    <property type="match status" value="6"/>
</dbReference>
<dbReference type="CDD" id="cd00200">
    <property type="entry name" value="WD40"/>
    <property type="match status" value="2"/>
</dbReference>
<dbReference type="EMBL" id="JAOTPV010000008">
    <property type="protein sequence ID" value="KAJ4479280.1"/>
    <property type="molecule type" value="Genomic_DNA"/>
</dbReference>
<sequence>MSSMFSGAQHLNITGGQFNNVQGNQYQYHMQGTGLDKLHPSYQAFFDTDMGVEFSRSFCTTGTRTEVLEHIMTWATSANGNPQQRWGYWMSGMAGTGKTTITMSLCKDLKEKGVLAATFFCSHQIPECQNYRLIVPTLAYQLANFSGISTTFSTMIHKVLDGDLHVIYKKPDEQIRRLLIEPWNAVNQQMENIPVVVIDALDECETIESVLVPLVAAIQNKQLQGLKFFFTSRPEQVIQEGMLTRILGSQQILQLDEFVLHQVEYEFVKRDIHTYIVSELQDLSLTEEQLDNLTSISGKLFIYAATVIKTVKGNGRRSRSRQKERLRTFLTQGNSPEDLNKLYAGILESAIAKEEPTHSELLENWKIIHTIISVGAPLSCQAVSELLSMEDDDTVENLVQRLQAVFYISQSNNLIFTFHASFPDFIIQYDQVVYDASLQHLDLTFSCFAIMEKLKFNICDLPSSFLADSEVHDLEMRIQRNVGETLRYCCQFWTLHLTKCPETIEILENLEYFLKQKGIYWIEAMSVMSLLPRCGEIFYSLLKKISKSKLMNNFKPLVKYLHNILIQFANSNVQGMTPHLYLSIIPFWQNDLECVPHINRSIKIHKQALNWFTYDTVIVASGVKSVMFSPDGTRLIFGGDDKMVTIWDVVTGIQVGNSLGGHRTTVITVGFSADASKVLSVSDDRTIIIWDVSTGFQVGTPLQLQSYFKVHSASFSPDGTKVVFGSIEGIVCIWDMNTDPLYLWHHGKSVNSVIFSPKGTIVASGSDDRTIMIWDAITGAQMSCLSHNDGVTSVSFSPDGTKIVSGSNDKTIRIWDTQSGVQEGEIQGHDDIVHSVAFSPDGARIVSGSEDETIRIWDVKTGDQLGDSLHVDDNSFHSTSFSPDGTKIVSASYFGPIMIWDASADMEHQDSLEGHDSNISRVTFTPDGSKIMSSSWDDTVRLWDANTGVQISQVDVPMKDCRDIMKLTVLSPDQTKAVSSYDDNRVIIWDISTGAHIGDPLQGHESFINSIEFSNDGTRIVTGSADSTVRIWDASTGVQIGNLVWPQGNSDDTFLTAFFSSTGTKIVSGHSNGSVRIWDAGTGVQIGDPIQCHRSAAVAVFTPDDTRIVSRSTFGAALGIWDASTGVQIKNLPGNFDMMQPPTTMAFSPDGNMIVVGCKDKTLRIWDLNTGFQIGDPLEGHDSYAQATAFSPDGTRIVSGSSDKTIRVWDVNSITQHHEHNVNPIVELQHSNDNNWKIAPNGWIHVQNIPTVWIPPQFRKLLWTPRTTCIISQNGYTQFSFEDCVVGEEWIHCVK</sequence>
<comment type="caution">
    <text evidence="5">The sequence shown here is derived from an EMBL/GenBank/DDBJ whole genome shotgun (WGS) entry which is preliminary data.</text>
</comment>
<dbReference type="SUPFAM" id="SSF50978">
    <property type="entry name" value="WD40 repeat-like"/>
    <property type="match status" value="2"/>
</dbReference>
<dbReference type="InterPro" id="IPR020472">
    <property type="entry name" value="WD40_PAC1"/>
</dbReference>
<accession>A0A9W9AD64</accession>
<dbReference type="InterPro" id="IPR015943">
    <property type="entry name" value="WD40/YVTN_repeat-like_dom_sf"/>
</dbReference>
<dbReference type="SUPFAM" id="SSF52540">
    <property type="entry name" value="P-loop containing nucleoside triphosphate hydrolases"/>
    <property type="match status" value="1"/>
</dbReference>
<proteinExistence type="predicted"/>
<evidence type="ECO:0000313" key="6">
    <source>
        <dbReference type="Proteomes" id="UP001150266"/>
    </source>
</evidence>
<dbReference type="Proteomes" id="UP001150266">
    <property type="component" value="Unassembled WGS sequence"/>
</dbReference>
<dbReference type="InterPro" id="IPR036322">
    <property type="entry name" value="WD40_repeat_dom_sf"/>
</dbReference>
<dbReference type="InterPro" id="IPR056884">
    <property type="entry name" value="NPHP3-like_N"/>
</dbReference>
<keyword evidence="1 3" id="KW-0853">WD repeat</keyword>
<feature type="repeat" description="WD" evidence="3">
    <location>
        <begin position="743"/>
        <end position="784"/>
    </location>
</feature>
<feature type="domain" description="Nephrocystin 3-like N-terminal" evidence="4">
    <location>
        <begin position="63"/>
        <end position="233"/>
    </location>
</feature>
<dbReference type="Pfam" id="PF24883">
    <property type="entry name" value="NPHP3_N"/>
    <property type="match status" value="1"/>
</dbReference>
<dbReference type="SMART" id="SM00320">
    <property type="entry name" value="WD40"/>
    <property type="match status" value="13"/>
</dbReference>
<feature type="repeat" description="WD" evidence="3">
    <location>
        <begin position="1143"/>
        <end position="1176"/>
    </location>
</feature>
<name>A0A9W9AD64_9AGAR</name>
<dbReference type="PROSITE" id="PS50082">
    <property type="entry name" value="WD_REPEATS_2"/>
    <property type="match status" value="12"/>
</dbReference>
<feature type="repeat" description="WD" evidence="3">
    <location>
        <begin position="1178"/>
        <end position="1213"/>
    </location>
</feature>
<feature type="repeat" description="WD" evidence="3">
    <location>
        <begin position="869"/>
        <end position="901"/>
    </location>
</feature>
<organism evidence="5 6">
    <name type="scientific">Lentinula aciculospora</name>
    <dbReference type="NCBI Taxonomy" id="153920"/>
    <lineage>
        <taxon>Eukaryota</taxon>
        <taxon>Fungi</taxon>
        <taxon>Dikarya</taxon>
        <taxon>Basidiomycota</taxon>
        <taxon>Agaricomycotina</taxon>
        <taxon>Agaricomycetes</taxon>
        <taxon>Agaricomycetidae</taxon>
        <taxon>Agaricales</taxon>
        <taxon>Marasmiineae</taxon>
        <taxon>Omphalotaceae</taxon>
        <taxon>Lentinula</taxon>
    </lineage>
</organism>